<keyword evidence="3" id="KW-1185">Reference proteome</keyword>
<feature type="compositionally biased region" description="Pro residues" evidence="1">
    <location>
        <begin position="52"/>
        <end position="61"/>
    </location>
</feature>
<dbReference type="EMBL" id="OZ035833">
    <property type="protein sequence ID" value="CAL1572866.1"/>
    <property type="molecule type" value="Genomic_DNA"/>
</dbReference>
<proteinExistence type="predicted"/>
<sequence>MDGLLDLCLLQHHPQPPGPLLPTAPSTASWTSASYSTIHSLLDLCFLQHHPQPPGPLPPTVPSTASWGSWTPWRPDPAPDRPRQQPPCPLQIPTPTARTIARTHA</sequence>
<protein>
    <submittedName>
        <fullName evidence="2">Uncharacterized protein</fullName>
    </submittedName>
</protein>
<evidence type="ECO:0000313" key="2">
    <source>
        <dbReference type="EMBL" id="CAL1572866.1"/>
    </source>
</evidence>
<feature type="region of interest" description="Disordered" evidence="1">
    <location>
        <begin position="52"/>
        <end position="105"/>
    </location>
</feature>
<gene>
    <name evidence="2" type="ORF">KC01_LOCUS4865</name>
</gene>
<evidence type="ECO:0000256" key="1">
    <source>
        <dbReference type="SAM" id="MobiDB-lite"/>
    </source>
</evidence>
<name>A0AAV2J5G1_KNICA</name>
<organism evidence="2 3">
    <name type="scientific">Knipowitschia caucasica</name>
    <name type="common">Caucasian dwarf goby</name>
    <name type="synonym">Pomatoschistus caucasicus</name>
    <dbReference type="NCBI Taxonomy" id="637954"/>
    <lineage>
        <taxon>Eukaryota</taxon>
        <taxon>Metazoa</taxon>
        <taxon>Chordata</taxon>
        <taxon>Craniata</taxon>
        <taxon>Vertebrata</taxon>
        <taxon>Euteleostomi</taxon>
        <taxon>Actinopterygii</taxon>
        <taxon>Neopterygii</taxon>
        <taxon>Teleostei</taxon>
        <taxon>Neoteleostei</taxon>
        <taxon>Acanthomorphata</taxon>
        <taxon>Gobiaria</taxon>
        <taxon>Gobiiformes</taxon>
        <taxon>Gobioidei</taxon>
        <taxon>Gobiidae</taxon>
        <taxon>Gobiinae</taxon>
        <taxon>Knipowitschia</taxon>
    </lineage>
</organism>
<evidence type="ECO:0000313" key="3">
    <source>
        <dbReference type="Proteomes" id="UP001497482"/>
    </source>
</evidence>
<reference evidence="2 3" key="1">
    <citation type="submission" date="2024-04" db="EMBL/GenBank/DDBJ databases">
        <authorList>
            <person name="Waldvogel A.-M."/>
            <person name="Schoenle A."/>
        </authorList>
    </citation>
    <scope>NUCLEOTIDE SEQUENCE [LARGE SCALE GENOMIC DNA]</scope>
</reference>
<dbReference type="Proteomes" id="UP001497482">
    <property type="component" value="Chromosome 11"/>
</dbReference>
<dbReference type="AlphaFoldDB" id="A0AAV2J5G1"/>
<accession>A0AAV2J5G1</accession>